<dbReference type="InterPro" id="IPR005844">
    <property type="entry name" value="A-D-PHexomutase_a/b/a-I"/>
</dbReference>
<feature type="domain" description="Alpha-D-phosphohexomutase alpha/beta/alpha" evidence="10">
    <location>
        <begin position="148"/>
        <end position="245"/>
    </location>
</feature>
<sequence>MRLFGTAGIRMRYPGEINAILAYKIGLAVSKLGLSRRAYIVHDSRTTSPLITLSTAAGLMSGGVDVYLLGLAPTPLAGYAARKRRSLGVSVTASHNPPEYNGLKFYDTGGFEFTRDLERLVEEYVDKGVQPLDWEMVGGFAYGTELVDDYIEELYELARPSRKTWIPRVVVDLANGVAGSITPLLLRRVGAIPLTINANPDGFFPVRAPEPRKDVLEPYLKFYAEANPAVILVHDGDADRLSVLDVEEGFIRQDRIIAFFIDELARGASGRVVVSVDTGRVIDEVAERHGLKVERYILGKTHERVKEDPGVVVAAEPWKLIYPRWGPWVDGILQAALIGKVVVEEGKRFAKILEERGIRDYPWDRRSFRIKPAEKLKTIFQDLEAALRNLLGEPIAENRVDGVRYDYDDGSWILIRVSGTEPKIRVYMESLSRDKIRGMVDRVEREVRRAVEVNNAQIEEVTIG</sequence>
<evidence type="ECO:0000256" key="4">
    <source>
        <dbReference type="ARBA" id="ARBA00022723"/>
    </source>
</evidence>
<evidence type="ECO:0000256" key="7">
    <source>
        <dbReference type="RuleBase" id="RU004326"/>
    </source>
</evidence>
<keyword evidence="5 7" id="KW-0460">Magnesium</keyword>
<protein>
    <submittedName>
        <fullName evidence="12">Phosphoglucomutase</fullName>
    </submittedName>
</protein>
<dbReference type="Pfam" id="PF00408">
    <property type="entry name" value="PGM_PMM_IV"/>
    <property type="match status" value="1"/>
</dbReference>
<dbReference type="InterPro" id="IPR016066">
    <property type="entry name" value="A-D-PHexomutase_CS"/>
</dbReference>
<dbReference type="PANTHER" id="PTHR43771">
    <property type="entry name" value="PHOSPHOMANNOMUTASE"/>
    <property type="match status" value="1"/>
</dbReference>
<comment type="caution">
    <text evidence="12">The sequence shown here is derived from an EMBL/GenBank/DDBJ whole genome shotgun (WGS) entry which is preliminary data.</text>
</comment>
<dbReference type="GO" id="GO:0005975">
    <property type="term" value="P:carbohydrate metabolic process"/>
    <property type="evidence" value="ECO:0007669"/>
    <property type="project" value="InterPro"/>
</dbReference>
<proteinExistence type="inferred from homology"/>
<evidence type="ECO:0000259" key="9">
    <source>
        <dbReference type="Pfam" id="PF02878"/>
    </source>
</evidence>
<evidence type="ECO:0000256" key="5">
    <source>
        <dbReference type="ARBA" id="ARBA00022842"/>
    </source>
</evidence>
<evidence type="ECO:0000256" key="1">
    <source>
        <dbReference type="ARBA" id="ARBA00001946"/>
    </source>
</evidence>
<dbReference type="Gene3D" id="3.30.310.50">
    <property type="entry name" value="Alpha-D-phosphohexomutase, C-terminal domain"/>
    <property type="match status" value="1"/>
</dbReference>
<evidence type="ECO:0000259" key="11">
    <source>
        <dbReference type="Pfam" id="PF02880"/>
    </source>
</evidence>
<evidence type="ECO:0000259" key="8">
    <source>
        <dbReference type="Pfam" id="PF00408"/>
    </source>
</evidence>
<dbReference type="EMBL" id="DRYK01000010">
    <property type="protein sequence ID" value="HHP67240.1"/>
    <property type="molecule type" value="Genomic_DNA"/>
</dbReference>
<keyword evidence="4 7" id="KW-0479">Metal-binding</keyword>
<dbReference type="InterPro" id="IPR005843">
    <property type="entry name" value="A-D-PHexomutase_C"/>
</dbReference>
<accession>A0A7J3XX30</accession>
<dbReference type="AlphaFoldDB" id="A0A7J3XX30"/>
<evidence type="ECO:0000256" key="6">
    <source>
        <dbReference type="ARBA" id="ARBA00023235"/>
    </source>
</evidence>
<dbReference type="PROSITE" id="PS00710">
    <property type="entry name" value="PGM_PMM"/>
    <property type="match status" value="1"/>
</dbReference>
<dbReference type="InterPro" id="IPR016055">
    <property type="entry name" value="A-D-PHexomutase_a/b/a-I/II/III"/>
</dbReference>
<evidence type="ECO:0000313" key="12">
    <source>
        <dbReference type="EMBL" id="HHP67240.1"/>
    </source>
</evidence>
<comment type="cofactor">
    <cofactor evidence="1">
        <name>Mg(2+)</name>
        <dbReference type="ChEBI" id="CHEBI:18420"/>
    </cofactor>
</comment>
<keyword evidence="3" id="KW-0597">Phosphoprotein</keyword>
<evidence type="ECO:0000259" key="10">
    <source>
        <dbReference type="Pfam" id="PF02879"/>
    </source>
</evidence>
<dbReference type="PANTHER" id="PTHR43771:SF1">
    <property type="entry name" value="PHOSPHOMANNOMUTASE"/>
    <property type="match status" value="1"/>
</dbReference>
<dbReference type="InterPro" id="IPR005841">
    <property type="entry name" value="Alpha-D-phosphohexomutase_SF"/>
</dbReference>
<evidence type="ECO:0000256" key="2">
    <source>
        <dbReference type="ARBA" id="ARBA00010231"/>
    </source>
</evidence>
<gene>
    <name evidence="12" type="ORF">ENM60_00340</name>
</gene>
<dbReference type="GO" id="GO:0016868">
    <property type="term" value="F:intramolecular phosphotransferase activity"/>
    <property type="evidence" value="ECO:0007669"/>
    <property type="project" value="InterPro"/>
</dbReference>
<dbReference type="Gene3D" id="3.40.120.10">
    <property type="entry name" value="Alpha-D-Glucose-1,6-Bisphosphate, subunit A, domain 3"/>
    <property type="match status" value="3"/>
</dbReference>
<dbReference type="SUPFAM" id="SSF55957">
    <property type="entry name" value="Phosphoglucomutase, C-terminal domain"/>
    <property type="match status" value="1"/>
</dbReference>
<dbReference type="PRINTS" id="PR00509">
    <property type="entry name" value="PGMPMM"/>
</dbReference>
<dbReference type="InterPro" id="IPR005846">
    <property type="entry name" value="A-D-PHexomutase_a/b/a-III"/>
</dbReference>
<dbReference type="GO" id="GO:0000287">
    <property type="term" value="F:magnesium ion binding"/>
    <property type="evidence" value="ECO:0007669"/>
    <property type="project" value="InterPro"/>
</dbReference>
<dbReference type="InterPro" id="IPR036900">
    <property type="entry name" value="A-D-PHexomutase_C_sf"/>
</dbReference>
<feature type="domain" description="Alpha-D-phosphohexomutase C-terminal" evidence="8">
    <location>
        <begin position="389"/>
        <end position="444"/>
    </location>
</feature>
<organism evidence="12">
    <name type="scientific">Thermogladius calderae</name>
    <dbReference type="NCBI Taxonomy" id="1200300"/>
    <lineage>
        <taxon>Archaea</taxon>
        <taxon>Thermoproteota</taxon>
        <taxon>Thermoprotei</taxon>
        <taxon>Desulfurococcales</taxon>
        <taxon>Desulfurococcaceae</taxon>
        <taxon>Thermogladius</taxon>
    </lineage>
</organism>
<keyword evidence="6" id="KW-0413">Isomerase</keyword>
<feature type="domain" description="Alpha-D-phosphohexomutase alpha/beta/alpha" evidence="9">
    <location>
        <begin position="2"/>
        <end position="128"/>
    </location>
</feature>
<reference evidence="12" key="1">
    <citation type="journal article" date="2020" name="mSystems">
        <title>Genome- and Community-Level Interaction Insights into Carbon Utilization and Element Cycling Functions of Hydrothermarchaeota in Hydrothermal Sediment.</title>
        <authorList>
            <person name="Zhou Z."/>
            <person name="Liu Y."/>
            <person name="Xu W."/>
            <person name="Pan J."/>
            <person name="Luo Z.H."/>
            <person name="Li M."/>
        </authorList>
    </citation>
    <scope>NUCLEOTIDE SEQUENCE [LARGE SCALE GENOMIC DNA]</scope>
    <source>
        <strain evidence="12">SpSt-110</strain>
    </source>
</reference>
<evidence type="ECO:0000256" key="3">
    <source>
        <dbReference type="ARBA" id="ARBA00022553"/>
    </source>
</evidence>
<dbReference type="SUPFAM" id="SSF53738">
    <property type="entry name" value="Phosphoglucomutase, first 3 domains"/>
    <property type="match status" value="3"/>
</dbReference>
<feature type="domain" description="Alpha-D-phosphohexomutase alpha/beta/alpha" evidence="11">
    <location>
        <begin position="254"/>
        <end position="355"/>
    </location>
</feature>
<comment type="similarity">
    <text evidence="2 7">Belongs to the phosphohexose mutase family.</text>
</comment>
<dbReference type="InterPro" id="IPR005845">
    <property type="entry name" value="A-D-PHexomutase_a/b/a-II"/>
</dbReference>
<dbReference type="Pfam" id="PF02880">
    <property type="entry name" value="PGM_PMM_III"/>
    <property type="match status" value="1"/>
</dbReference>
<name>A0A7J3XX30_9CREN</name>
<dbReference type="Pfam" id="PF02878">
    <property type="entry name" value="PGM_PMM_I"/>
    <property type="match status" value="1"/>
</dbReference>
<dbReference type="Pfam" id="PF02879">
    <property type="entry name" value="PGM_PMM_II"/>
    <property type="match status" value="1"/>
</dbReference>